<protein>
    <submittedName>
        <fullName evidence="1">Sporulation-specific protein 2</fullName>
    </submittedName>
</protein>
<proteinExistence type="predicted"/>
<sequence>MTGKFDNSNNRRDSGGLIMQDDIMHGSTRVHSLNSLLKDQSFNSIRGFKGILRKSSKYSNYWNDSSILFSADARDTLVKVEEREESDEEEDKEDIKPKRKSQYFDIFSKEPTKYSKQSALKTNPKGKSNDVRNLQNSKKFTNSLQDIGKPHLTNLKVLSKADLESRRIIILKGLPKGSNPGAVLTRVCGGPLERVVFHENREEFVMELYYAFPKDAHKFFEFGRTGLLLFNNQRLILEWANETNTENINLVHPPVGDSLLNQIFNGARRSLLFVREIPNKSSRHHHLHYPVPEQHYSREFDIKSVIKDFSLVGNIIDFSPIISRKLAFVLYFDDIRTAITVKKLCETKGSILNKKYRDWKLYYGKDITDKPCHTI</sequence>
<reference evidence="1" key="1">
    <citation type="submission" date="2022-06" db="EMBL/GenBank/DDBJ databases">
        <authorList>
            <person name="Legras J.-L."/>
            <person name="Devillers H."/>
            <person name="Grondin C."/>
        </authorList>
    </citation>
    <scope>NUCLEOTIDE SEQUENCE</scope>
    <source>
        <strain evidence="1">CLIB 1444</strain>
    </source>
</reference>
<comment type="caution">
    <text evidence="1">The sequence shown here is derived from an EMBL/GenBank/DDBJ whole genome shotgun (WGS) entry which is preliminary data.</text>
</comment>
<organism evidence="1 2">
    <name type="scientific">[Candida] jaroonii</name>
    <dbReference type="NCBI Taxonomy" id="467808"/>
    <lineage>
        <taxon>Eukaryota</taxon>
        <taxon>Fungi</taxon>
        <taxon>Dikarya</taxon>
        <taxon>Ascomycota</taxon>
        <taxon>Saccharomycotina</taxon>
        <taxon>Pichiomycetes</taxon>
        <taxon>Debaryomycetaceae</taxon>
        <taxon>Yamadazyma</taxon>
    </lineage>
</organism>
<name>A0ACA9YB67_9ASCO</name>
<dbReference type="Proteomes" id="UP001152531">
    <property type="component" value="Unassembled WGS sequence"/>
</dbReference>
<keyword evidence="2" id="KW-1185">Reference proteome</keyword>
<accession>A0ACA9YB67</accession>
<dbReference type="EMBL" id="CALSDN010000009">
    <property type="protein sequence ID" value="CAH6722311.1"/>
    <property type="molecule type" value="Genomic_DNA"/>
</dbReference>
<evidence type="ECO:0000313" key="2">
    <source>
        <dbReference type="Proteomes" id="UP001152531"/>
    </source>
</evidence>
<gene>
    <name evidence="1" type="ORF">CLIB1444_09S00760</name>
</gene>
<evidence type="ECO:0000313" key="1">
    <source>
        <dbReference type="EMBL" id="CAH6722311.1"/>
    </source>
</evidence>